<evidence type="ECO:0000313" key="2">
    <source>
        <dbReference type="Proteomes" id="UP001465976"/>
    </source>
</evidence>
<gene>
    <name evidence="1" type="ORF">V5O48_010877</name>
</gene>
<proteinExistence type="predicted"/>
<sequence>MPDLGTVHFLKLLHIPRPSILMPPTPALTSPLELHIQTTTPAGIQTSYRLPAASSLSFLSYQNTSEALQEWKATNTPLLKRKERGMCYPDVFLQGNTKRARLLETSESDTIQHLCPAHEVECGASLSHLGGGVQRMQQPYGLSESMGGPVTQTSKPEDEIRWLREEIERLRGILKISGSKSVA</sequence>
<dbReference type="EMBL" id="JBAHYK010000826">
    <property type="protein sequence ID" value="KAL0571079.1"/>
    <property type="molecule type" value="Genomic_DNA"/>
</dbReference>
<dbReference type="Proteomes" id="UP001465976">
    <property type="component" value="Unassembled WGS sequence"/>
</dbReference>
<organism evidence="1 2">
    <name type="scientific">Marasmius crinis-equi</name>
    <dbReference type="NCBI Taxonomy" id="585013"/>
    <lineage>
        <taxon>Eukaryota</taxon>
        <taxon>Fungi</taxon>
        <taxon>Dikarya</taxon>
        <taxon>Basidiomycota</taxon>
        <taxon>Agaricomycotina</taxon>
        <taxon>Agaricomycetes</taxon>
        <taxon>Agaricomycetidae</taxon>
        <taxon>Agaricales</taxon>
        <taxon>Marasmiineae</taxon>
        <taxon>Marasmiaceae</taxon>
        <taxon>Marasmius</taxon>
    </lineage>
</organism>
<comment type="caution">
    <text evidence="1">The sequence shown here is derived from an EMBL/GenBank/DDBJ whole genome shotgun (WGS) entry which is preliminary data.</text>
</comment>
<accession>A0ABR3F7G3</accession>
<keyword evidence="2" id="KW-1185">Reference proteome</keyword>
<reference evidence="1 2" key="1">
    <citation type="submission" date="2024-02" db="EMBL/GenBank/DDBJ databases">
        <title>A draft genome for the cacao thread blight pathogen Marasmius crinis-equi.</title>
        <authorList>
            <person name="Cohen S.P."/>
            <person name="Baruah I.K."/>
            <person name="Amoako-Attah I."/>
            <person name="Bukari Y."/>
            <person name="Meinhardt L.W."/>
            <person name="Bailey B.A."/>
        </authorList>
    </citation>
    <scope>NUCLEOTIDE SEQUENCE [LARGE SCALE GENOMIC DNA]</scope>
    <source>
        <strain evidence="1 2">GH-76</strain>
    </source>
</reference>
<protein>
    <submittedName>
        <fullName evidence="1">Uncharacterized protein</fullName>
    </submittedName>
</protein>
<name>A0ABR3F7G3_9AGAR</name>
<evidence type="ECO:0000313" key="1">
    <source>
        <dbReference type="EMBL" id="KAL0571079.1"/>
    </source>
</evidence>